<comment type="caution">
    <text evidence="1">The sequence shown here is derived from an EMBL/GenBank/DDBJ whole genome shotgun (WGS) entry which is preliminary data.</text>
</comment>
<dbReference type="Proteomes" id="UP001305414">
    <property type="component" value="Unassembled WGS sequence"/>
</dbReference>
<gene>
    <name evidence="1" type="ORF">RRF57_011038</name>
</gene>
<name>A0AAN7UXZ2_9PEZI</name>
<dbReference type="AlphaFoldDB" id="A0AAN7UXZ2"/>
<protein>
    <submittedName>
        <fullName evidence="1">Uncharacterized protein</fullName>
    </submittedName>
</protein>
<evidence type="ECO:0000313" key="1">
    <source>
        <dbReference type="EMBL" id="KAK5635326.1"/>
    </source>
</evidence>
<dbReference type="EMBL" id="JAWHQM010000051">
    <property type="protein sequence ID" value="KAK5635326.1"/>
    <property type="molecule type" value="Genomic_DNA"/>
</dbReference>
<proteinExistence type="predicted"/>
<sequence length="184" mass="21094">MRIAIFFTAIRALCAIPAIIAFTWNGITGQTSNITRGILDDLLNHKKEIPVTSKKCMGDQLEKEYFLGAKESMITWSDLGGRVVPGFYYGKSCPEDIGSTACCQEDEKGVTWYVCNCKLIWQDPVPRWELDEVQSILNETCGEWQSGWVWSKKWEKGYNVVPKQWYKVRVKDHLQICPPGCSFW</sequence>
<accession>A0AAN7UXZ2</accession>
<keyword evidence="2" id="KW-1185">Reference proteome</keyword>
<evidence type="ECO:0000313" key="2">
    <source>
        <dbReference type="Proteomes" id="UP001305414"/>
    </source>
</evidence>
<organism evidence="1 2">
    <name type="scientific">Xylaria bambusicola</name>
    <dbReference type="NCBI Taxonomy" id="326684"/>
    <lineage>
        <taxon>Eukaryota</taxon>
        <taxon>Fungi</taxon>
        <taxon>Dikarya</taxon>
        <taxon>Ascomycota</taxon>
        <taxon>Pezizomycotina</taxon>
        <taxon>Sordariomycetes</taxon>
        <taxon>Xylariomycetidae</taxon>
        <taxon>Xylariales</taxon>
        <taxon>Xylariaceae</taxon>
        <taxon>Xylaria</taxon>
    </lineage>
</organism>
<reference evidence="1 2" key="1">
    <citation type="submission" date="2023-10" db="EMBL/GenBank/DDBJ databases">
        <title>Draft genome sequence of Xylaria bambusicola isolate GMP-LS, the root and basal stem rot pathogen of sugarcane in Indonesia.</title>
        <authorList>
            <person name="Selvaraj P."/>
            <person name="Muralishankar V."/>
            <person name="Muruganantham S."/>
            <person name="Sp S."/>
            <person name="Haryani S."/>
            <person name="Lau K.J.X."/>
            <person name="Naqvi N.I."/>
        </authorList>
    </citation>
    <scope>NUCLEOTIDE SEQUENCE [LARGE SCALE GENOMIC DNA]</scope>
    <source>
        <strain evidence="1">GMP-LS</strain>
    </source>
</reference>